<dbReference type="Proteomes" id="UP000031668">
    <property type="component" value="Unassembled WGS sequence"/>
</dbReference>
<dbReference type="Gene3D" id="1.25.40.10">
    <property type="entry name" value="Tetratricopeptide repeat domain"/>
    <property type="match status" value="1"/>
</dbReference>
<dbReference type="Pfam" id="PF14938">
    <property type="entry name" value="SNAP"/>
    <property type="match status" value="1"/>
</dbReference>
<comment type="caution">
    <text evidence="1">The sequence shown here is derived from an EMBL/GenBank/DDBJ whole genome shotgun (WGS) entry which is preliminary data.</text>
</comment>
<keyword evidence="2" id="KW-1185">Reference proteome</keyword>
<accession>A0A0C2IWA8</accession>
<dbReference type="AlphaFoldDB" id="A0A0C2IWA8"/>
<dbReference type="SUPFAM" id="SSF48452">
    <property type="entry name" value="TPR-like"/>
    <property type="match status" value="1"/>
</dbReference>
<evidence type="ECO:0000313" key="2">
    <source>
        <dbReference type="Proteomes" id="UP000031668"/>
    </source>
</evidence>
<name>A0A0C2IWA8_THEKT</name>
<gene>
    <name evidence="1" type="ORF">RF11_16430</name>
</gene>
<dbReference type="InterPro" id="IPR011990">
    <property type="entry name" value="TPR-like_helical_dom_sf"/>
</dbReference>
<reference evidence="1 2" key="1">
    <citation type="journal article" date="2014" name="Genome Biol. Evol.">
        <title>The genome of the myxosporean Thelohanellus kitauei shows adaptations to nutrient acquisition within its fish host.</title>
        <authorList>
            <person name="Yang Y."/>
            <person name="Xiong J."/>
            <person name="Zhou Z."/>
            <person name="Huo F."/>
            <person name="Miao W."/>
            <person name="Ran C."/>
            <person name="Liu Y."/>
            <person name="Zhang J."/>
            <person name="Feng J."/>
            <person name="Wang M."/>
            <person name="Wang M."/>
            <person name="Wang L."/>
            <person name="Yao B."/>
        </authorList>
    </citation>
    <scope>NUCLEOTIDE SEQUENCE [LARGE SCALE GENOMIC DNA]</scope>
    <source>
        <strain evidence="1">Wuqing</strain>
    </source>
</reference>
<evidence type="ECO:0000313" key="1">
    <source>
        <dbReference type="EMBL" id="KII61147.1"/>
    </source>
</evidence>
<dbReference type="EMBL" id="JWZT01005375">
    <property type="protein sequence ID" value="KII61147.1"/>
    <property type="molecule type" value="Genomic_DNA"/>
</dbReference>
<evidence type="ECO:0008006" key="3">
    <source>
        <dbReference type="Google" id="ProtNLM"/>
    </source>
</evidence>
<proteinExistence type="predicted"/>
<sequence>MDNYMKKAYEMKRDGKWKDARQTIFNAAKISEITRQFLNRFKSAATTYSRGKSIKSINPKDEYWDYMKLASDLYSNGKWADAGAAYFKAGKVAENKLKDFTLAHNWYKSSADCYREILSCSAYESYRKYVEVLLKQRLIKEAIVRSLECGYIIEKEFNDALKSKEFYDLANDLRFKYNYKHICTLTPNFWKKFCDRTLNWRDVEFSEVIKYQRIFNVREEARQFDEETSNIFILIKETCSKCVYIWSIHSKTLLKINDTVTEYTN</sequence>
<protein>
    <recommendedName>
        <fullName evidence="3">Alpha-soluble NSF attachment protein</fullName>
    </recommendedName>
</protein>
<organism evidence="1 2">
    <name type="scientific">Thelohanellus kitauei</name>
    <name type="common">Myxosporean</name>
    <dbReference type="NCBI Taxonomy" id="669202"/>
    <lineage>
        <taxon>Eukaryota</taxon>
        <taxon>Metazoa</taxon>
        <taxon>Cnidaria</taxon>
        <taxon>Myxozoa</taxon>
        <taxon>Myxosporea</taxon>
        <taxon>Bivalvulida</taxon>
        <taxon>Platysporina</taxon>
        <taxon>Myxobolidae</taxon>
        <taxon>Thelohanellus</taxon>
    </lineage>
</organism>